<dbReference type="EMBL" id="BAUV01000010">
    <property type="protein sequence ID" value="GAE34703.1"/>
    <property type="molecule type" value="Genomic_DNA"/>
</dbReference>
<gene>
    <name evidence="1" type="ORF">JCM9157_1777</name>
</gene>
<name>W4QSU0_HALA3</name>
<organism evidence="1 2">
    <name type="scientific">Halalkalibacter akibai (strain ATCC 43226 / DSM 21942 / CIP 109018 / JCM 9157 / 1139)</name>
    <name type="common">Bacillus akibai</name>
    <dbReference type="NCBI Taxonomy" id="1236973"/>
    <lineage>
        <taxon>Bacteria</taxon>
        <taxon>Bacillati</taxon>
        <taxon>Bacillota</taxon>
        <taxon>Bacilli</taxon>
        <taxon>Bacillales</taxon>
        <taxon>Bacillaceae</taxon>
        <taxon>Halalkalibacter</taxon>
    </lineage>
</organism>
<dbReference type="AlphaFoldDB" id="W4QSU0"/>
<keyword evidence="2" id="KW-1185">Reference proteome</keyword>
<evidence type="ECO:0000313" key="2">
    <source>
        <dbReference type="Proteomes" id="UP000018896"/>
    </source>
</evidence>
<dbReference type="Proteomes" id="UP000018896">
    <property type="component" value="Unassembled WGS sequence"/>
</dbReference>
<evidence type="ECO:0000313" key="1">
    <source>
        <dbReference type="EMBL" id="GAE34703.1"/>
    </source>
</evidence>
<accession>W4QSU0</accession>
<proteinExistence type="predicted"/>
<sequence length="68" mass="8020">MTVGKGIEGIRMSIHLFNVKYKNKYGFYLRCKEKIDCKTLHEGERKIHRQASKDFLEVICISFIGLER</sequence>
<protein>
    <submittedName>
        <fullName evidence="1">Uncharacterized protein</fullName>
    </submittedName>
</protein>
<reference evidence="1 2" key="1">
    <citation type="journal article" date="2014" name="Genome Announc.">
        <title>Draft Genome Sequences of Three Alkaliphilic Bacillus Strains, Bacillus wakoensis JCM 9140T, Bacillus akibai JCM 9157T, and Bacillus hemicellulosilyticus JCM 9152T.</title>
        <authorList>
            <person name="Yuki M."/>
            <person name="Oshima K."/>
            <person name="Suda W."/>
            <person name="Oshida Y."/>
            <person name="Kitamura K."/>
            <person name="Iida T."/>
            <person name="Hattori M."/>
            <person name="Ohkuma M."/>
        </authorList>
    </citation>
    <scope>NUCLEOTIDE SEQUENCE [LARGE SCALE GENOMIC DNA]</scope>
    <source>
        <strain evidence="1 2">JCM 9157</strain>
    </source>
</reference>
<comment type="caution">
    <text evidence="1">The sequence shown here is derived from an EMBL/GenBank/DDBJ whole genome shotgun (WGS) entry which is preliminary data.</text>
</comment>